<feature type="non-terminal residue" evidence="3">
    <location>
        <position position="1"/>
    </location>
</feature>
<dbReference type="SUPFAM" id="SSF46565">
    <property type="entry name" value="Chaperone J-domain"/>
    <property type="match status" value="1"/>
</dbReference>
<dbReference type="PANTHER" id="PTHR47374:SF10">
    <property type="entry name" value="HEAT SHOCK N-TERMINAL DOMAIN-CONTAINING PROTEIN, PUTATIVE-RELATED"/>
    <property type="match status" value="1"/>
</dbReference>
<dbReference type="OrthoDB" id="1911590at2759"/>
<dbReference type="InterPro" id="IPR001623">
    <property type="entry name" value="DnaJ_domain"/>
</dbReference>
<dbReference type="PANTHER" id="PTHR47374">
    <property type="entry name" value="ENDOSOME ANTIGEN-LIKE PROTEIN, PUTATIVE (DUF3444)-RELATED"/>
    <property type="match status" value="1"/>
</dbReference>
<dbReference type="EMBL" id="QEFC01000019">
    <property type="protein sequence ID" value="KAE9467603.1"/>
    <property type="molecule type" value="Genomic_DNA"/>
</dbReference>
<dbReference type="AlphaFoldDB" id="A0A6A4M8M1"/>
<name>A0A6A4M8M1_9ERIC</name>
<protein>
    <recommendedName>
        <fullName evidence="5">J domain-containing protein</fullName>
    </recommendedName>
</protein>
<evidence type="ECO:0008006" key="5">
    <source>
        <dbReference type="Google" id="ProtNLM"/>
    </source>
</evidence>
<dbReference type="Pfam" id="PF00226">
    <property type="entry name" value="DnaJ"/>
    <property type="match status" value="1"/>
</dbReference>
<dbReference type="Pfam" id="PF11926">
    <property type="entry name" value="DUF3444"/>
    <property type="match status" value="2"/>
</dbReference>
<evidence type="ECO:0000313" key="4">
    <source>
        <dbReference type="Proteomes" id="UP000428333"/>
    </source>
</evidence>
<sequence length="714" mass="81118">MYNKAEALQEKEVAEKLINAADYVSARDRLIKAQQLFPSLDHIVGMLTVCDVLSASKTKIPGYDIDYYWILRLMPSCNFTDINCRHQKLHKSMIPIKNKFPGTELALKLVEDAFSVLSDADKRSAFDSKRKSSWEGYESLNEDSALGCGVSNREAVISAQISSRYGKVSSGEISEGKKWNVEDWAPELHVNSLEEPSACSSTVNSEGNTLEEIDMPVDDEEDLNWFDQEFYNFGCTRTLECFETGQIWAAAQYQSDEPQNRRYAQINAVLTSTVVVTWLKPVPISDGERRWCDAGLPVASGPFHMDLENSEKVISPTAFSYICTWVRGITEEQFEIYPKKGEVWALYEDWDLDEWSYNRETVKGCKFKLVEFLSDFSKYLGADIAHLVKADGFNSIFQRIRSEGNHVVLHISPNNLYMLSHRVPEYRFTGGEIDGVIEGMLELDQLALPNETVNDIYSQTTSKVENSDSSNKSDCSNCNAGQVPSLSSLKPYLDSKILGPNWSPNDFIAGQVWAVYDEKDLPRHYTQINTVISSNQVRVTYLEPQPILDYEFAWKKERLPVVCGVYGATGPNVNLDRSHFSHLVRCQRSTTNPIYKVYPVKGEIWAMYKNWNNKWKQFQYENAEFDFVEILSDLSEGSGMRIAKLVEVEGCLTFFQRQQLDGFDLSRVVLQSELVGFSHRIPAFRVPGIGQHGIPESSWHLEPNALPCKREPES</sequence>
<reference evidence="3 4" key="1">
    <citation type="journal article" date="2019" name="Genome Biol. Evol.">
        <title>The Rhododendron genome and chromosomal organization provide insight into shared whole-genome duplications across the heath family (Ericaceae).</title>
        <authorList>
            <person name="Soza V.L."/>
            <person name="Lindsley D."/>
            <person name="Waalkes A."/>
            <person name="Ramage E."/>
            <person name="Patwardhan R.P."/>
            <person name="Burton J.N."/>
            <person name="Adey A."/>
            <person name="Kumar A."/>
            <person name="Qiu R."/>
            <person name="Shendure J."/>
            <person name="Hall B."/>
        </authorList>
    </citation>
    <scope>NUCLEOTIDE SEQUENCE [LARGE SCALE GENOMIC DNA]</scope>
    <source>
        <strain evidence="3">RSF 1966-606</strain>
    </source>
</reference>
<dbReference type="Gene3D" id="1.10.287.110">
    <property type="entry name" value="DnaJ domain"/>
    <property type="match status" value="1"/>
</dbReference>
<dbReference type="InterPro" id="IPR024593">
    <property type="entry name" value="DUF3444"/>
</dbReference>
<dbReference type="InterPro" id="IPR036869">
    <property type="entry name" value="J_dom_sf"/>
</dbReference>
<evidence type="ECO:0000259" key="1">
    <source>
        <dbReference type="Pfam" id="PF00226"/>
    </source>
</evidence>
<accession>A0A6A4M8M1</accession>
<proteinExistence type="predicted"/>
<dbReference type="Proteomes" id="UP000428333">
    <property type="component" value="Linkage Group LG01"/>
</dbReference>
<feature type="domain" description="DUF3444" evidence="2">
    <location>
        <begin position="504"/>
        <end position="687"/>
    </location>
</feature>
<evidence type="ECO:0000259" key="2">
    <source>
        <dbReference type="Pfam" id="PF11926"/>
    </source>
</evidence>
<gene>
    <name evidence="3" type="ORF">C3L33_00476</name>
</gene>
<feature type="domain" description="DUF3444" evidence="2">
    <location>
        <begin position="223"/>
        <end position="431"/>
    </location>
</feature>
<feature type="domain" description="J" evidence="1">
    <location>
        <begin position="66"/>
        <end position="127"/>
    </location>
</feature>
<keyword evidence="4" id="KW-1185">Reference proteome</keyword>
<evidence type="ECO:0000313" key="3">
    <source>
        <dbReference type="EMBL" id="KAE9467603.1"/>
    </source>
</evidence>
<organism evidence="3 4">
    <name type="scientific">Rhododendron williamsianum</name>
    <dbReference type="NCBI Taxonomy" id="262921"/>
    <lineage>
        <taxon>Eukaryota</taxon>
        <taxon>Viridiplantae</taxon>
        <taxon>Streptophyta</taxon>
        <taxon>Embryophyta</taxon>
        <taxon>Tracheophyta</taxon>
        <taxon>Spermatophyta</taxon>
        <taxon>Magnoliopsida</taxon>
        <taxon>eudicotyledons</taxon>
        <taxon>Gunneridae</taxon>
        <taxon>Pentapetalae</taxon>
        <taxon>asterids</taxon>
        <taxon>Ericales</taxon>
        <taxon>Ericaceae</taxon>
        <taxon>Ericoideae</taxon>
        <taxon>Rhodoreae</taxon>
        <taxon>Rhododendron</taxon>
    </lineage>
</organism>
<comment type="caution">
    <text evidence="3">The sequence shown here is derived from an EMBL/GenBank/DDBJ whole genome shotgun (WGS) entry which is preliminary data.</text>
</comment>